<evidence type="ECO:0000256" key="5">
    <source>
        <dbReference type="SAM" id="Phobius"/>
    </source>
</evidence>
<dbReference type="OrthoDB" id="1630758at2759"/>
<dbReference type="SMART" id="SM00184">
    <property type="entry name" value="RING"/>
    <property type="match status" value="1"/>
</dbReference>
<feature type="domain" description="RING-type" evidence="6">
    <location>
        <begin position="150"/>
        <end position="192"/>
    </location>
</feature>
<dbReference type="GO" id="GO:0008270">
    <property type="term" value="F:zinc ion binding"/>
    <property type="evidence" value="ECO:0007669"/>
    <property type="project" value="UniProtKB-KW"/>
</dbReference>
<sequence>MAWPFRSRWQRSYPADVEQGHRHGHHDEQRHSHSHAQILGAKLMLLLAATFLLVSPALKSDWAAYVLPYAAFQLLLLMILLVRGVCTDGPSKGQKDPVFRIWAKVPAREVNSQPPEFRVHEIACKDLKAVIQRTGTCVANQGACPRLGACCICMEDAEMVALLPCGHTFCEPCIAQWSMSTSEYSGKCPVCRADFAASTLDGAEL</sequence>
<comment type="caution">
    <text evidence="7">The sequence shown here is derived from an EMBL/GenBank/DDBJ whole genome shotgun (WGS) entry which is preliminary data.</text>
</comment>
<keyword evidence="2 4" id="KW-0863">Zinc-finger</keyword>
<dbReference type="EMBL" id="CAJNDS010002505">
    <property type="protein sequence ID" value="CAE7502416.1"/>
    <property type="molecule type" value="Genomic_DNA"/>
</dbReference>
<keyword evidence="5" id="KW-0472">Membrane</keyword>
<feature type="transmembrane region" description="Helical" evidence="5">
    <location>
        <begin position="64"/>
        <end position="86"/>
    </location>
</feature>
<name>A0A812STQ0_9DINO</name>
<dbReference type="Pfam" id="PF13639">
    <property type="entry name" value="zf-RING_2"/>
    <property type="match status" value="1"/>
</dbReference>
<evidence type="ECO:0000256" key="2">
    <source>
        <dbReference type="ARBA" id="ARBA00022771"/>
    </source>
</evidence>
<dbReference type="PROSITE" id="PS50089">
    <property type="entry name" value="ZF_RING_2"/>
    <property type="match status" value="1"/>
</dbReference>
<keyword evidence="3" id="KW-0862">Zinc</keyword>
<evidence type="ECO:0000313" key="7">
    <source>
        <dbReference type="EMBL" id="CAE7502416.1"/>
    </source>
</evidence>
<dbReference type="Proteomes" id="UP000604046">
    <property type="component" value="Unassembled WGS sequence"/>
</dbReference>
<keyword evidence="8" id="KW-1185">Reference proteome</keyword>
<evidence type="ECO:0000259" key="6">
    <source>
        <dbReference type="PROSITE" id="PS50089"/>
    </source>
</evidence>
<dbReference type="InterPro" id="IPR047126">
    <property type="entry name" value="RNF141-like"/>
</dbReference>
<keyword evidence="1" id="KW-0479">Metal-binding</keyword>
<dbReference type="AlphaFoldDB" id="A0A812STQ0"/>
<gene>
    <name evidence="7" type="primary">IRC20</name>
    <name evidence="7" type="ORF">SNAT2548_LOCUS28139</name>
</gene>
<evidence type="ECO:0000256" key="3">
    <source>
        <dbReference type="ARBA" id="ARBA00022833"/>
    </source>
</evidence>
<dbReference type="SUPFAM" id="SSF57850">
    <property type="entry name" value="RING/U-box"/>
    <property type="match status" value="1"/>
</dbReference>
<proteinExistence type="predicted"/>
<dbReference type="PANTHER" id="PTHR12109">
    <property type="entry name" value="RING FINGER PROTEIN 141-RELATED"/>
    <property type="match status" value="1"/>
</dbReference>
<feature type="transmembrane region" description="Helical" evidence="5">
    <location>
        <begin position="39"/>
        <end position="58"/>
    </location>
</feature>
<dbReference type="InterPro" id="IPR017907">
    <property type="entry name" value="Znf_RING_CS"/>
</dbReference>
<keyword evidence="5" id="KW-1133">Transmembrane helix</keyword>
<accession>A0A812STQ0</accession>
<dbReference type="InterPro" id="IPR001841">
    <property type="entry name" value="Znf_RING"/>
</dbReference>
<evidence type="ECO:0000256" key="4">
    <source>
        <dbReference type="PROSITE-ProRule" id="PRU00175"/>
    </source>
</evidence>
<organism evidence="7 8">
    <name type="scientific">Symbiodinium natans</name>
    <dbReference type="NCBI Taxonomy" id="878477"/>
    <lineage>
        <taxon>Eukaryota</taxon>
        <taxon>Sar</taxon>
        <taxon>Alveolata</taxon>
        <taxon>Dinophyceae</taxon>
        <taxon>Suessiales</taxon>
        <taxon>Symbiodiniaceae</taxon>
        <taxon>Symbiodinium</taxon>
    </lineage>
</organism>
<protein>
    <submittedName>
        <fullName evidence="7">IRC20 protein</fullName>
    </submittedName>
</protein>
<keyword evidence="5" id="KW-0812">Transmembrane</keyword>
<reference evidence="7" key="1">
    <citation type="submission" date="2021-02" db="EMBL/GenBank/DDBJ databases">
        <authorList>
            <person name="Dougan E. K."/>
            <person name="Rhodes N."/>
            <person name="Thang M."/>
            <person name="Chan C."/>
        </authorList>
    </citation>
    <scope>NUCLEOTIDE SEQUENCE</scope>
</reference>
<evidence type="ECO:0000313" key="8">
    <source>
        <dbReference type="Proteomes" id="UP000604046"/>
    </source>
</evidence>
<dbReference type="InterPro" id="IPR013083">
    <property type="entry name" value="Znf_RING/FYVE/PHD"/>
</dbReference>
<evidence type="ECO:0000256" key="1">
    <source>
        <dbReference type="ARBA" id="ARBA00022723"/>
    </source>
</evidence>
<dbReference type="PROSITE" id="PS00518">
    <property type="entry name" value="ZF_RING_1"/>
    <property type="match status" value="1"/>
</dbReference>
<dbReference type="Gene3D" id="3.30.40.10">
    <property type="entry name" value="Zinc/RING finger domain, C3HC4 (zinc finger)"/>
    <property type="match status" value="1"/>
</dbReference>